<proteinExistence type="inferred from homology"/>
<dbReference type="InterPro" id="IPR008753">
    <property type="entry name" value="Peptidase_M13_N"/>
</dbReference>
<keyword evidence="8" id="KW-0482">Metalloprotease</keyword>
<dbReference type="InterPro" id="IPR024079">
    <property type="entry name" value="MetalloPept_cat_dom_sf"/>
</dbReference>
<evidence type="ECO:0000256" key="2">
    <source>
        <dbReference type="ARBA" id="ARBA00004401"/>
    </source>
</evidence>
<dbReference type="Gene3D" id="1.10.1380.10">
    <property type="entry name" value="Neutral endopeptidase , domain2"/>
    <property type="match status" value="2"/>
</dbReference>
<protein>
    <submittedName>
        <fullName evidence="12">Uncharacterized protein</fullName>
    </submittedName>
</protein>
<dbReference type="PANTHER" id="PTHR11733:SF133">
    <property type="entry name" value="PHOSPHATE-REGULATING NEUTRAL ENDOPEPTIDASE PHEX"/>
    <property type="match status" value="1"/>
</dbReference>
<dbReference type="PANTHER" id="PTHR11733">
    <property type="entry name" value="ZINC METALLOPROTEASE FAMILY M13 NEPRILYSIN-RELATED"/>
    <property type="match status" value="1"/>
</dbReference>
<evidence type="ECO:0000256" key="7">
    <source>
        <dbReference type="ARBA" id="ARBA00022833"/>
    </source>
</evidence>
<feature type="transmembrane region" description="Helical" evidence="9">
    <location>
        <begin position="25"/>
        <end position="44"/>
    </location>
</feature>
<keyword evidence="9" id="KW-0812">Transmembrane</keyword>
<name>A0ABQ7QEB4_PLUXY</name>
<dbReference type="PROSITE" id="PS51885">
    <property type="entry name" value="NEPRILYSIN"/>
    <property type="match status" value="1"/>
</dbReference>
<evidence type="ECO:0000259" key="11">
    <source>
        <dbReference type="Pfam" id="PF05649"/>
    </source>
</evidence>
<dbReference type="InterPro" id="IPR000718">
    <property type="entry name" value="Peptidase_M13"/>
</dbReference>
<dbReference type="Gene3D" id="3.40.390.10">
    <property type="entry name" value="Collagenase (Catalytic Domain)"/>
    <property type="match status" value="2"/>
</dbReference>
<evidence type="ECO:0000313" key="12">
    <source>
        <dbReference type="EMBL" id="KAG7302303.1"/>
    </source>
</evidence>
<dbReference type="SUPFAM" id="SSF55486">
    <property type="entry name" value="Metalloproteases ('zincins'), catalytic domain"/>
    <property type="match status" value="1"/>
</dbReference>
<organism evidence="12 13">
    <name type="scientific">Plutella xylostella</name>
    <name type="common">Diamondback moth</name>
    <name type="synonym">Plutella maculipennis</name>
    <dbReference type="NCBI Taxonomy" id="51655"/>
    <lineage>
        <taxon>Eukaryota</taxon>
        <taxon>Metazoa</taxon>
        <taxon>Ecdysozoa</taxon>
        <taxon>Arthropoda</taxon>
        <taxon>Hexapoda</taxon>
        <taxon>Insecta</taxon>
        <taxon>Pterygota</taxon>
        <taxon>Neoptera</taxon>
        <taxon>Endopterygota</taxon>
        <taxon>Lepidoptera</taxon>
        <taxon>Glossata</taxon>
        <taxon>Ditrysia</taxon>
        <taxon>Yponomeutoidea</taxon>
        <taxon>Plutellidae</taxon>
        <taxon>Plutella</taxon>
    </lineage>
</organism>
<dbReference type="Pfam" id="PF01431">
    <property type="entry name" value="Peptidase_M13"/>
    <property type="match status" value="1"/>
</dbReference>
<feature type="domain" description="Peptidase M13 C-terminal" evidence="10">
    <location>
        <begin position="680"/>
        <end position="883"/>
    </location>
</feature>
<evidence type="ECO:0000256" key="3">
    <source>
        <dbReference type="ARBA" id="ARBA00007357"/>
    </source>
</evidence>
<gene>
    <name evidence="12" type="ORF">JYU34_013799</name>
</gene>
<feature type="domain" description="Peptidase M13 N-terminal" evidence="11">
    <location>
        <begin position="158"/>
        <end position="622"/>
    </location>
</feature>
<evidence type="ECO:0000256" key="4">
    <source>
        <dbReference type="ARBA" id="ARBA00022670"/>
    </source>
</evidence>
<accession>A0ABQ7QEB4</accession>
<dbReference type="InterPro" id="IPR042089">
    <property type="entry name" value="Peptidase_M13_dom_2"/>
</dbReference>
<evidence type="ECO:0000256" key="9">
    <source>
        <dbReference type="SAM" id="Phobius"/>
    </source>
</evidence>
<keyword evidence="6" id="KW-0378">Hydrolase</keyword>
<feature type="transmembrane region" description="Helical" evidence="9">
    <location>
        <begin position="104"/>
        <end position="124"/>
    </location>
</feature>
<comment type="subcellular location">
    <subcellularLocation>
        <location evidence="2">Cell membrane</location>
        <topology evidence="2">Single-pass type II membrane protein</topology>
    </subcellularLocation>
</comment>
<comment type="cofactor">
    <cofactor evidence="1">
        <name>Zn(2+)</name>
        <dbReference type="ChEBI" id="CHEBI:29105"/>
    </cofactor>
</comment>
<dbReference type="PRINTS" id="PR00786">
    <property type="entry name" value="NEPRILYSIN"/>
</dbReference>
<evidence type="ECO:0000256" key="6">
    <source>
        <dbReference type="ARBA" id="ARBA00022801"/>
    </source>
</evidence>
<keyword evidence="9" id="KW-1133">Transmembrane helix</keyword>
<keyword evidence="13" id="KW-1185">Reference proteome</keyword>
<keyword evidence="4" id="KW-0645">Protease</keyword>
<keyword evidence="7" id="KW-0862">Zinc</keyword>
<dbReference type="InterPro" id="IPR018497">
    <property type="entry name" value="Peptidase_M13_C"/>
</dbReference>
<dbReference type="Proteomes" id="UP000823941">
    <property type="component" value="Chromosome 18"/>
</dbReference>
<comment type="similarity">
    <text evidence="3">Belongs to the peptidase M13 family.</text>
</comment>
<evidence type="ECO:0000256" key="1">
    <source>
        <dbReference type="ARBA" id="ARBA00001947"/>
    </source>
</evidence>
<reference evidence="12 13" key="1">
    <citation type="submission" date="2021-06" db="EMBL/GenBank/DDBJ databases">
        <title>A haploid diamondback moth (Plutella xylostella L.) genome assembly resolves 31 chromosomes and identifies a diamide resistance mutation.</title>
        <authorList>
            <person name="Ward C.M."/>
            <person name="Perry K.D."/>
            <person name="Baker G."/>
            <person name="Powis K."/>
            <person name="Heckel D.G."/>
            <person name="Baxter S.W."/>
        </authorList>
    </citation>
    <scope>NUCLEOTIDE SEQUENCE [LARGE SCALE GENOMIC DNA]</scope>
    <source>
        <strain evidence="12 13">LV</strain>
        <tissue evidence="12">Single pupa</tissue>
    </source>
</reference>
<keyword evidence="5" id="KW-0479">Metal-binding</keyword>
<evidence type="ECO:0000256" key="5">
    <source>
        <dbReference type="ARBA" id="ARBA00022723"/>
    </source>
</evidence>
<evidence type="ECO:0000259" key="10">
    <source>
        <dbReference type="Pfam" id="PF01431"/>
    </source>
</evidence>
<evidence type="ECO:0000256" key="8">
    <source>
        <dbReference type="ARBA" id="ARBA00023049"/>
    </source>
</evidence>
<dbReference type="CDD" id="cd08662">
    <property type="entry name" value="M13"/>
    <property type="match status" value="1"/>
</dbReference>
<evidence type="ECO:0000313" key="13">
    <source>
        <dbReference type="Proteomes" id="UP000823941"/>
    </source>
</evidence>
<sequence>MEEQWERPVESMFTTIELYVHNISAFRYFCVILVLNVVFIHFAVRLLSMFMKYFGPVDSPPTIYYVGRRGNTEKICHLVKTKVEKDFKKDERLRKKYRNKVVRYMYVSLLVFFTITSAILLYMYSRGLNHDPSDVCRSKQCLRSAANLAVSMDLSADPCDDFYQYVCGNWVQEHPRPDAYSSYDWFRIKQLSVHSSIRDVLARNLSWCPPPVQQAKLMYDGCVDLDHIESKGLEPVKQKLKDLTLPPYPSYLALPEEEHQEVSVDWVQVVVNVKTMLGMDVLIGFEIFNDPKNSSVYRLAMGTPGTTNPFPSMHNEKKKHKIGKKAPIPILQPNRPTSFHQIFLKHNEYGPLGIDKKTKTISADKTKEVYINFYKFLFAAFSPTSGNNTIDYSESEKAENAAEEYYALYNTLYELENINATDEVDLDYYENYPEYTADEIQARTDAVLAANNESAPPIWKKYLEGVFAVSKTKLDFETDKIMVSDVDMEYMEKMALLMARTPAVDIELYIWVKVVEVMSVHTTSALRERFEAAYEALQGRGGRRSRSLQCAALVTDMMGLAVAHAILDEKFVTVSKPKLKKMLNELKNGLAHLVGLAKWMDDDTKLATYEKIERMKSLIGFPEWMLQNGKLEEYYQGLKINPETHLENMINVVQLKTKKALDKFRNTDKSAWATDPTEVNAYHVFQDNTITIPLVMVQYPFYDLGLESLNYGSLGTIIGHEITHGFDNFGRKFDKNGNMVPWWSNATIGSYVNMTQCFVKQYSQFYVDELKEHVDGARTLGENIADNGGVREAFAALTEHRYRHGEELLLPGFEEYSPEQLFFLSYGNLWCGVSTKDSLKEDLQDEHTPHEFRARGALQNNDAFARAWNCPRGSKMNPADQCVIF</sequence>
<dbReference type="Pfam" id="PF05649">
    <property type="entry name" value="Peptidase_M13_N"/>
    <property type="match status" value="1"/>
</dbReference>
<dbReference type="EMBL" id="JAHIBW010000018">
    <property type="protein sequence ID" value="KAG7302303.1"/>
    <property type="molecule type" value="Genomic_DNA"/>
</dbReference>
<keyword evidence="9" id="KW-0472">Membrane</keyword>
<comment type="caution">
    <text evidence="12">The sequence shown here is derived from an EMBL/GenBank/DDBJ whole genome shotgun (WGS) entry which is preliminary data.</text>
</comment>